<reference evidence="6 7" key="1">
    <citation type="journal article" date="2021" name="BMC Genomics">
        <title>Datura genome reveals duplications of psychoactive alkaloid biosynthetic genes and high mutation rate following tissue culture.</title>
        <authorList>
            <person name="Rajewski A."/>
            <person name="Carter-House D."/>
            <person name="Stajich J."/>
            <person name="Litt A."/>
        </authorList>
    </citation>
    <scope>NUCLEOTIDE SEQUENCE [LARGE SCALE GENOMIC DNA]</scope>
    <source>
        <strain evidence="6">AR-01</strain>
    </source>
</reference>
<dbReference type="Pfam" id="PF00011">
    <property type="entry name" value="HSP20"/>
    <property type="match status" value="1"/>
</dbReference>
<dbReference type="PANTHER" id="PTHR11527">
    <property type="entry name" value="HEAT-SHOCK PROTEIN 20 FAMILY MEMBER"/>
    <property type="match status" value="1"/>
</dbReference>
<sequence>MDLALRDLGFDPSMIGALHDMFDFMDETAEQKPQHPSRAYIRDSKAMRATPADVIEYPNAYQFLVDMPGLKPDQVKVQLEDENVLVVSGERKREKQKEEKEGIKYLRMERRLGKFLKKFVLPENANTDAISAAFQDGVLVVTVEKRPPPEPKKPKVIEVKLGGGGESSGVQETHDEGGAGQQVQDGTPGVKTD</sequence>
<evidence type="ECO:0000313" key="6">
    <source>
        <dbReference type="EMBL" id="MCD7450709.1"/>
    </source>
</evidence>
<dbReference type="InterPro" id="IPR031107">
    <property type="entry name" value="Small_HSP"/>
</dbReference>
<keyword evidence="7" id="KW-1185">Reference proteome</keyword>
<evidence type="ECO:0000256" key="4">
    <source>
        <dbReference type="SAM" id="MobiDB-lite"/>
    </source>
</evidence>
<dbReference type="EMBL" id="JACEIK010000142">
    <property type="protein sequence ID" value="MCD7450709.1"/>
    <property type="molecule type" value="Genomic_DNA"/>
</dbReference>
<evidence type="ECO:0000256" key="3">
    <source>
        <dbReference type="RuleBase" id="RU003616"/>
    </source>
</evidence>
<feature type="domain" description="SHSP" evidence="5">
    <location>
        <begin position="43"/>
        <end position="160"/>
    </location>
</feature>
<name>A0ABS8RVB2_DATST</name>
<dbReference type="InterPro" id="IPR008978">
    <property type="entry name" value="HSP20-like_chaperone"/>
</dbReference>
<proteinExistence type="inferred from homology"/>
<dbReference type="Gene3D" id="2.60.40.790">
    <property type="match status" value="1"/>
</dbReference>
<accession>A0ABS8RVB2</accession>
<dbReference type="PROSITE" id="PS01031">
    <property type="entry name" value="SHSP"/>
    <property type="match status" value="1"/>
</dbReference>
<dbReference type="Proteomes" id="UP000823775">
    <property type="component" value="Unassembled WGS sequence"/>
</dbReference>
<evidence type="ECO:0000259" key="5">
    <source>
        <dbReference type="PROSITE" id="PS01031"/>
    </source>
</evidence>
<comment type="similarity">
    <text evidence="2 3">Belongs to the small heat shock protein (HSP20) family.</text>
</comment>
<dbReference type="CDD" id="cd06464">
    <property type="entry name" value="ACD_sHsps-like"/>
    <property type="match status" value="1"/>
</dbReference>
<evidence type="ECO:0000256" key="1">
    <source>
        <dbReference type="ARBA" id="ARBA00023016"/>
    </source>
</evidence>
<keyword evidence="1 6" id="KW-0346">Stress response</keyword>
<dbReference type="InterPro" id="IPR002068">
    <property type="entry name" value="A-crystallin/Hsp20_dom"/>
</dbReference>
<evidence type="ECO:0000313" key="7">
    <source>
        <dbReference type="Proteomes" id="UP000823775"/>
    </source>
</evidence>
<feature type="region of interest" description="Disordered" evidence="4">
    <location>
        <begin position="145"/>
        <end position="193"/>
    </location>
</feature>
<gene>
    <name evidence="6" type="primary">SHSP2_2</name>
    <name evidence="6" type="ORF">HAX54_008163</name>
</gene>
<comment type="caution">
    <text evidence="6">The sequence shown here is derived from an EMBL/GenBank/DDBJ whole genome shotgun (WGS) entry which is preliminary data.</text>
</comment>
<dbReference type="SUPFAM" id="SSF49764">
    <property type="entry name" value="HSP20-like chaperones"/>
    <property type="match status" value="1"/>
</dbReference>
<protein>
    <submittedName>
        <fullName evidence="6">18.8 kDa class II heat shock protein</fullName>
    </submittedName>
</protein>
<evidence type="ECO:0000256" key="2">
    <source>
        <dbReference type="PROSITE-ProRule" id="PRU00285"/>
    </source>
</evidence>
<feature type="compositionally biased region" description="Basic and acidic residues" evidence="4">
    <location>
        <begin position="145"/>
        <end position="158"/>
    </location>
</feature>
<organism evidence="6 7">
    <name type="scientific">Datura stramonium</name>
    <name type="common">Jimsonweed</name>
    <name type="synonym">Common thornapple</name>
    <dbReference type="NCBI Taxonomy" id="4076"/>
    <lineage>
        <taxon>Eukaryota</taxon>
        <taxon>Viridiplantae</taxon>
        <taxon>Streptophyta</taxon>
        <taxon>Embryophyta</taxon>
        <taxon>Tracheophyta</taxon>
        <taxon>Spermatophyta</taxon>
        <taxon>Magnoliopsida</taxon>
        <taxon>eudicotyledons</taxon>
        <taxon>Gunneridae</taxon>
        <taxon>Pentapetalae</taxon>
        <taxon>asterids</taxon>
        <taxon>lamiids</taxon>
        <taxon>Solanales</taxon>
        <taxon>Solanaceae</taxon>
        <taxon>Solanoideae</taxon>
        <taxon>Datureae</taxon>
        <taxon>Datura</taxon>
    </lineage>
</organism>